<dbReference type="EMBL" id="JAAXPC010000008">
    <property type="protein sequence ID" value="NKY02952.1"/>
    <property type="molecule type" value="Genomic_DNA"/>
</dbReference>
<protein>
    <submittedName>
        <fullName evidence="1">Uncharacterized protein</fullName>
    </submittedName>
</protein>
<sequence>MRSIPVRIAVTTAFVVITGAVGGVVGIGPASAAVVPTLAVTTAGSADWTITYDIGAGPHTDGRCTVVVDSRTLVRDGTERTLTLPGSAVRPGRHPVRVRCGAATSPTLWIYAPRGQINDIGTWASNTTAGVLGI</sequence>
<gene>
    <name evidence="1" type="ORF">HGA05_15385</name>
</gene>
<evidence type="ECO:0000313" key="1">
    <source>
        <dbReference type="EMBL" id="NKY02952.1"/>
    </source>
</evidence>
<dbReference type="AlphaFoldDB" id="A0A846WMX5"/>
<reference evidence="1 2" key="1">
    <citation type="submission" date="2020-04" db="EMBL/GenBank/DDBJ databases">
        <title>MicrobeNet Type strains.</title>
        <authorList>
            <person name="Nicholson A.C."/>
        </authorList>
    </citation>
    <scope>NUCLEOTIDE SEQUENCE [LARGE SCALE GENOMIC DNA]</scope>
    <source>
        <strain evidence="1 2">ATCC BAA-14</strain>
    </source>
</reference>
<proteinExistence type="predicted"/>
<dbReference type="RefSeq" id="WP_006371736.1">
    <property type="nucleotide sequence ID" value="NZ_JAAXPC010000008.1"/>
</dbReference>
<organism evidence="1 2">
    <name type="scientific">Gordonia polyisoprenivorans</name>
    <dbReference type="NCBI Taxonomy" id="84595"/>
    <lineage>
        <taxon>Bacteria</taxon>
        <taxon>Bacillati</taxon>
        <taxon>Actinomycetota</taxon>
        <taxon>Actinomycetes</taxon>
        <taxon>Mycobacteriales</taxon>
        <taxon>Gordoniaceae</taxon>
        <taxon>Gordonia</taxon>
    </lineage>
</organism>
<evidence type="ECO:0000313" key="2">
    <source>
        <dbReference type="Proteomes" id="UP000563898"/>
    </source>
</evidence>
<name>A0A846WMX5_9ACTN</name>
<accession>A0A846WMX5</accession>
<comment type="caution">
    <text evidence="1">The sequence shown here is derived from an EMBL/GenBank/DDBJ whole genome shotgun (WGS) entry which is preliminary data.</text>
</comment>
<dbReference type="Proteomes" id="UP000563898">
    <property type="component" value="Unassembled WGS sequence"/>
</dbReference>